<evidence type="ECO:0000313" key="2">
    <source>
        <dbReference type="Proteomes" id="UP000247673"/>
    </source>
</evidence>
<gene>
    <name evidence="1" type="ORF">DKK78_03340</name>
</gene>
<protein>
    <submittedName>
        <fullName evidence="1">Uncharacterized protein</fullName>
    </submittedName>
</protein>
<proteinExistence type="predicted"/>
<dbReference type="RefSeq" id="WP_110447350.1">
    <property type="nucleotide sequence ID" value="NZ_CP132381.1"/>
</dbReference>
<reference evidence="1 2" key="1">
    <citation type="submission" date="2018-05" db="EMBL/GenBank/DDBJ databases">
        <title>Reference genomes for bee gut microbiota database.</title>
        <authorList>
            <person name="Ellegaard K.M."/>
        </authorList>
    </citation>
    <scope>NUCLEOTIDE SEQUENCE [LARGE SCALE GENOMIC DNA]</scope>
    <source>
        <strain evidence="1 2">ESL0172</strain>
    </source>
</reference>
<accession>A0A2V4DV71</accession>
<comment type="caution">
    <text evidence="1">The sequence shown here is derived from an EMBL/GenBank/DDBJ whole genome shotgun (WGS) entry which is preliminary data.</text>
</comment>
<sequence length="74" mass="8343">MNIDSSVYDITIEFGKLNCGDSFIYMNHLYIKSKALHSGPTEYHAVRLCDGEAKYLMEIESVKLVKAKAVRDNG</sequence>
<organism evidence="1 2">
    <name type="scientific">Gilliamella apis</name>
    <dbReference type="NCBI Taxonomy" id="1970738"/>
    <lineage>
        <taxon>Bacteria</taxon>
        <taxon>Pseudomonadati</taxon>
        <taxon>Pseudomonadota</taxon>
        <taxon>Gammaproteobacteria</taxon>
        <taxon>Orbales</taxon>
        <taxon>Orbaceae</taxon>
        <taxon>Gilliamella</taxon>
    </lineage>
</organism>
<name>A0A2V4DV71_9GAMM</name>
<keyword evidence="2" id="KW-1185">Reference proteome</keyword>
<dbReference type="EMBL" id="QGLO01000004">
    <property type="protein sequence ID" value="PXY91379.1"/>
    <property type="molecule type" value="Genomic_DNA"/>
</dbReference>
<dbReference type="AlphaFoldDB" id="A0A2V4DV71"/>
<dbReference type="Proteomes" id="UP000247673">
    <property type="component" value="Unassembled WGS sequence"/>
</dbReference>
<evidence type="ECO:0000313" key="1">
    <source>
        <dbReference type="EMBL" id="PXY91379.1"/>
    </source>
</evidence>
<dbReference type="OrthoDB" id="7067189at2"/>